<keyword evidence="6" id="KW-0747">Spliceosome</keyword>
<dbReference type="PROSITE" id="PS50082">
    <property type="entry name" value="WD_REPEATS_2"/>
    <property type="match status" value="4"/>
</dbReference>
<dbReference type="GO" id="GO:0000398">
    <property type="term" value="P:mRNA splicing, via spliceosome"/>
    <property type="evidence" value="ECO:0007669"/>
    <property type="project" value="InterPro"/>
</dbReference>
<feature type="compositionally biased region" description="Basic and acidic residues" evidence="16">
    <location>
        <begin position="21"/>
        <end position="33"/>
    </location>
</feature>
<dbReference type="InterPro" id="IPR047843">
    <property type="entry name" value="WLS-like_TM"/>
</dbReference>
<dbReference type="SUPFAM" id="SSF50978">
    <property type="entry name" value="WD40 repeat-like"/>
    <property type="match status" value="1"/>
</dbReference>
<keyword evidence="7" id="KW-0677">Repeat</keyword>
<evidence type="ECO:0000256" key="9">
    <source>
        <dbReference type="ARBA" id="ARBA00023136"/>
    </source>
</evidence>
<evidence type="ECO:0000256" key="8">
    <source>
        <dbReference type="ARBA" id="ARBA00022989"/>
    </source>
</evidence>
<evidence type="ECO:0000256" key="16">
    <source>
        <dbReference type="SAM" id="MobiDB-lite"/>
    </source>
</evidence>
<dbReference type="PROSITE" id="PS00678">
    <property type="entry name" value="WD_REPEATS_1"/>
    <property type="match status" value="1"/>
</dbReference>
<evidence type="ECO:0000259" key="18">
    <source>
        <dbReference type="Pfam" id="PF06664"/>
    </source>
</evidence>
<protein>
    <recommendedName>
        <fullName evidence="12">Pre-mRNA-processing factor 17</fullName>
    </recommendedName>
    <alternativeName>
        <fullName evidence="14">Cell division cycle 40 homolog</fullName>
    </alternativeName>
    <alternativeName>
        <fullName evidence="13">PRP17 homolog</fullName>
    </alternativeName>
</protein>
<feature type="repeat" description="WD" evidence="15">
    <location>
        <begin position="512"/>
        <end position="544"/>
    </location>
</feature>
<feature type="transmembrane region" description="Helical" evidence="17">
    <location>
        <begin position="1007"/>
        <end position="1030"/>
    </location>
</feature>
<keyword evidence="5 17" id="KW-0812">Transmembrane</keyword>
<evidence type="ECO:0000259" key="19">
    <source>
        <dbReference type="Pfam" id="PF21885"/>
    </source>
</evidence>
<dbReference type="VEuPathDB" id="VectorBase:LLONM1_010075"/>
<dbReference type="PANTHER" id="PTHR43979">
    <property type="entry name" value="PRE-MRNA-PROCESSING FACTOR 17"/>
    <property type="match status" value="1"/>
</dbReference>
<dbReference type="InterPro" id="IPR036322">
    <property type="entry name" value="WD40_repeat_dom_sf"/>
</dbReference>
<dbReference type="EnsemblMetazoa" id="LLOJ010099-RA">
    <property type="protein sequence ID" value="LLOJ010099-PA"/>
    <property type="gene ID" value="LLOJ010099"/>
</dbReference>
<dbReference type="Pfam" id="PF06664">
    <property type="entry name" value="WLS-like_TM"/>
    <property type="match status" value="1"/>
</dbReference>
<feature type="transmembrane region" description="Helical" evidence="17">
    <location>
        <begin position="651"/>
        <end position="672"/>
    </location>
</feature>
<keyword evidence="4" id="KW-0507">mRNA processing</keyword>
<dbReference type="SMART" id="SM00320">
    <property type="entry name" value="WD40"/>
    <property type="match status" value="7"/>
</dbReference>
<dbReference type="PROSITE" id="PS50294">
    <property type="entry name" value="WD_REPEATS_REGION"/>
    <property type="match status" value="3"/>
</dbReference>
<feature type="region of interest" description="Disordered" evidence="16">
    <location>
        <begin position="165"/>
        <end position="192"/>
    </location>
</feature>
<evidence type="ECO:0000256" key="14">
    <source>
        <dbReference type="ARBA" id="ARBA00076678"/>
    </source>
</evidence>
<dbReference type="CDD" id="cd00200">
    <property type="entry name" value="WD40"/>
    <property type="match status" value="1"/>
</dbReference>
<dbReference type="InterPro" id="IPR019775">
    <property type="entry name" value="WD40_repeat_CS"/>
</dbReference>
<evidence type="ECO:0000313" key="20">
    <source>
        <dbReference type="EMBL" id="MBC1175796.1"/>
    </source>
</evidence>
<dbReference type="AlphaFoldDB" id="A0A1B0GLK6"/>
<keyword evidence="11" id="KW-0539">Nucleus</keyword>
<dbReference type="Pfam" id="PF00400">
    <property type="entry name" value="WD40"/>
    <property type="match status" value="5"/>
</dbReference>
<name>A0A1B0GLK6_LUTLO</name>
<sequence>MASLACLQGYGSGSETGSDSEDTKQDAKQVEKVENPIGSSEFSLAKSIAVCSNPTVIPVKEASVSRVVDPATKELQYNPKFDELFAPVKGPENPFLTDQMRATKNMLCGFVEKAHISAFQFENQRRTFHTFGYALDPSVDGEGCDGQSYVGDLQAAYDTDGKTVFEPATLPTSQSKRKRHRNDKPEDINGFLGPWGKFEDEKTVAVPTEQEKAELEELLSKKHKRGKLLEEKPVEEKSVLHIKDAIDYQGRSFLHAPHDVGVNLRSDAPPSQCFLPKSHIHTWQGHTKGIAAIRLFPRTGHLLLSASMDTRVKLWEVYGERRCVQTYSGHRQAVRDICFNNKGTQFLSAAYDRYIKLWDTETGQVVSRFTSRKIPFCVKFYPDNNKQYLFVAGTSDKKIICWDTRSGEIVQEYDRHLGAVNSITFVDGNRRFVTTSDDKSLRVWEWDIPVDMKYIADPTMHSMPSVTLSPNNKWLACQSLDNKIVIFSALNRFKMNRKKTFTGHMVAGYACSLDFSPDMSFLVSGDGDGKCYIWDWRTTKLYKKWKAHDGVCINCLWHPHEPSKLITAGWDGLIKRKENYFLHPAMDSMGLGYSYHLPSGGFFQRVRNSLSLAQFSDLFSEFNEYIAPAYHHDRCERSVHMRLYSMNKREFVMVFLAFFACFGLGIFIGLAGPPITATTEISATSILSNASVVENKLIMATGPFTMRSPLMTMYAQQLWLIAQIFTDNRDDEAYDKSFHVSLSIDGLTAEHKPVPILFGENVKNRTRHLMCERNTCEEFTVLHLGFLDYAHYIVTVRFSGLESVHRRYNIKEIKFFFKTYNPAFTQIEIWFRFIFLLFTFIVTCWYAHTLRKYSANQWSIEQKWISVLLPLLLLYDNPLFPLIFLMNSWLPGMVDAIFQATFLCALLMFWLCMYHSLRQNERRILTFYVPKLIVIAPIWLCAIVLATWEKCNELRDPTYSHFVDTGNYSSFKIFFYLSGGVYILYLGLLILRAYTELRSMPYFDMRLKFLTLLMLFVVSISLTVTMYRFGFGILQDNFMATLKTTYKSSAQFMCFYGLLNFYLFTMAYVYSPHDRPIHEPAITKDNPAFSMINDSDEDVIYGSDDDSRRPLNSAGAKGNDYDSD</sequence>
<evidence type="ECO:0000256" key="12">
    <source>
        <dbReference type="ARBA" id="ARBA00068146"/>
    </source>
</evidence>
<dbReference type="GO" id="GO:0003729">
    <property type="term" value="F:mRNA binding"/>
    <property type="evidence" value="ECO:0007669"/>
    <property type="project" value="TreeGrafter"/>
</dbReference>
<evidence type="ECO:0000256" key="10">
    <source>
        <dbReference type="ARBA" id="ARBA00023187"/>
    </source>
</evidence>
<feature type="transmembrane region" description="Helical" evidence="17">
    <location>
        <begin position="867"/>
        <end position="890"/>
    </location>
</feature>
<evidence type="ECO:0000313" key="22">
    <source>
        <dbReference type="Proteomes" id="UP000092461"/>
    </source>
</evidence>
<feature type="repeat" description="WD" evidence="15">
    <location>
        <begin position="283"/>
        <end position="317"/>
    </location>
</feature>
<keyword evidence="10" id="KW-0508">mRNA splicing</keyword>
<dbReference type="Proteomes" id="UP000092461">
    <property type="component" value="Unassembled WGS sequence"/>
</dbReference>
<evidence type="ECO:0000256" key="5">
    <source>
        <dbReference type="ARBA" id="ARBA00022692"/>
    </source>
</evidence>
<evidence type="ECO:0000256" key="17">
    <source>
        <dbReference type="SAM" id="Phobius"/>
    </source>
</evidence>
<dbReference type="GO" id="GO:0071013">
    <property type="term" value="C:catalytic step 2 spliceosome"/>
    <property type="evidence" value="ECO:0007669"/>
    <property type="project" value="InterPro"/>
</dbReference>
<evidence type="ECO:0000256" key="1">
    <source>
        <dbReference type="ARBA" id="ARBA00004123"/>
    </source>
</evidence>
<dbReference type="PANTHER" id="PTHR43979:SF1">
    <property type="entry name" value="PRE-MRNA-PROCESSING FACTOR 17"/>
    <property type="match status" value="1"/>
</dbReference>
<evidence type="ECO:0000256" key="6">
    <source>
        <dbReference type="ARBA" id="ARBA00022728"/>
    </source>
</evidence>
<keyword evidence="3 15" id="KW-0853">WD repeat</keyword>
<proteinExistence type="predicted"/>
<feature type="transmembrane region" description="Helical" evidence="17">
    <location>
        <begin position="829"/>
        <end position="847"/>
    </location>
</feature>
<feature type="transmembrane region" description="Helical" evidence="17">
    <location>
        <begin position="973"/>
        <end position="995"/>
    </location>
</feature>
<feature type="domain" description="TMEM181 GOLD" evidence="19">
    <location>
        <begin position="702"/>
        <end position="820"/>
    </location>
</feature>
<dbReference type="InterPro" id="IPR054077">
    <property type="entry name" value="TMEM181_GOLD"/>
</dbReference>
<feature type="repeat" description="WD" evidence="15">
    <location>
        <begin position="327"/>
        <end position="368"/>
    </location>
</feature>
<dbReference type="VEuPathDB" id="VectorBase:LLOJ010099"/>
<reference evidence="20" key="2">
    <citation type="journal article" date="2020" name="BMC">
        <title>Leishmania infection induces a limited differential gene expression in the sand fly midgut.</title>
        <authorList>
            <person name="Coutinho-Abreu I.V."/>
            <person name="Serafim T.D."/>
            <person name="Meneses C."/>
            <person name="Kamhawi S."/>
            <person name="Oliveira F."/>
            <person name="Valenzuela J.G."/>
        </authorList>
    </citation>
    <scope>NUCLEOTIDE SEQUENCE</scope>
    <source>
        <strain evidence="20">Jacobina</strain>
        <tissue evidence="20">Midgut</tissue>
    </source>
</reference>
<evidence type="ECO:0000256" key="11">
    <source>
        <dbReference type="ARBA" id="ARBA00023242"/>
    </source>
</evidence>
<feature type="domain" description="Wntless-like transmembrane" evidence="18">
    <location>
        <begin position="821"/>
        <end position="1073"/>
    </location>
</feature>
<feature type="transmembrane region" description="Helical" evidence="17">
    <location>
        <begin position="925"/>
        <end position="948"/>
    </location>
</feature>
<evidence type="ECO:0000313" key="21">
    <source>
        <dbReference type="EnsemblMetazoa" id="LLOJ010099-PA"/>
    </source>
</evidence>
<dbReference type="InterPro" id="IPR001680">
    <property type="entry name" value="WD40_rpt"/>
</dbReference>
<comment type="subcellular location">
    <subcellularLocation>
        <location evidence="2">Membrane</location>
        <topology evidence="2">Multi-pass membrane protein</topology>
    </subcellularLocation>
    <subcellularLocation>
        <location evidence="1">Nucleus</location>
    </subcellularLocation>
</comment>
<evidence type="ECO:0000256" key="13">
    <source>
        <dbReference type="ARBA" id="ARBA00075265"/>
    </source>
</evidence>
<feature type="region of interest" description="Disordered" evidence="16">
    <location>
        <begin position="1"/>
        <end position="33"/>
    </location>
</feature>
<dbReference type="Pfam" id="PF21885">
    <property type="entry name" value="TMEM181_GOLD"/>
    <property type="match status" value="1"/>
</dbReference>
<keyword evidence="8 17" id="KW-1133">Transmembrane helix</keyword>
<evidence type="ECO:0000256" key="3">
    <source>
        <dbReference type="ARBA" id="ARBA00022574"/>
    </source>
</evidence>
<dbReference type="GO" id="GO:0016020">
    <property type="term" value="C:membrane"/>
    <property type="evidence" value="ECO:0007669"/>
    <property type="project" value="UniProtKB-SubCell"/>
</dbReference>
<evidence type="ECO:0000256" key="7">
    <source>
        <dbReference type="ARBA" id="ARBA00022737"/>
    </source>
</evidence>
<evidence type="ECO:0000256" key="15">
    <source>
        <dbReference type="PROSITE-ProRule" id="PRU00221"/>
    </source>
</evidence>
<feature type="transmembrane region" description="Helical" evidence="17">
    <location>
        <begin position="896"/>
        <end position="913"/>
    </location>
</feature>
<dbReference type="InterPro" id="IPR032847">
    <property type="entry name" value="PRPF17"/>
</dbReference>
<dbReference type="VEuPathDB" id="VectorBase:LLONM1_003464"/>
<accession>A0A1B0GLK6</accession>
<feature type="transmembrane region" description="Helical" evidence="17">
    <location>
        <begin position="1050"/>
        <end position="1070"/>
    </location>
</feature>
<organism evidence="21 22">
    <name type="scientific">Lutzomyia longipalpis</name>
    <name type="common">Sand fly</name>
    <dbReference type="NCBI Taxonomy" id="7200"/>
    <lineage>
        <taxon>Eukaryota</taxon>
        <taxon>Metazoa</taxon>
        <taxon>Ecdysozoa</taxon>
        <taxon>Arthropoda</taxon>
        <taxon>Hexapoda</taxon>
        <taxon>Insecta</taxon>
        <taxon>Pterygota</taxon>
        <taxon>Neoptera</taxon>
        <taxon>Endopterygota</taxon>
        <taxon>Diptera</taxon>
        <taxon>Nematocera</taxon>
        <taxon>Psychodoidea</taxon>
        <taxon>Psychodidae</taxon>
        <taxon>Lutzomyia</taxon>
        <taxon>Lutzomyia</taxon>
    </lineage>
</organism>
<evidence type="ECO:0000256" key="4">
    <source>
        <dbReference type="ARBA" id="ARBA00022664"/>
    </source>
</evidence>
<evidence type="ECO:0000256" key="2">
    <source>
        <dbReference type="ARBA" id="ARBA00004141"/>
    </source>
</evidence>
<reference evidence="21" key="3">
    <citation type="submission" date="2020-05" db="UniProtKB">
        <authorList>
            <consortium name="EnsemblMetazoa"/>
        </authorList>
    </citation>
    <scope>IDENTIFICATION</scope>
    <source>
        <strain evidence="21">Jacobina</strain>
    </source>
</reference>
<reference evidence="22" key="1">
    <citation type="submission" date="2012-05" db="EMBL/GenBank/DDBJ databases">
        <title>Whole Genome Assembly of Lutzomyia longipalpis.</title>
        <authorList>
            <person name="Richards S."/>
            <person name="Qu C."/>
            <person name="Dillon R."/>
            <person name="Worley K."/>
            <person name="Scherer S."/>
            <person name="Batterton M."/>
            <person name="Taylor A."/>
            <person name="Hawes A."/>
            <person name="Hernandez B."/>
            <person name="Kovar C."/>
            <person name="Mandapat C."/>
            <person name="Pham C."/>
            <person name="Qu C."/>
            <person name="Jing C."/>
            <person name="Bess C."/>
            <person name="Bandaranaike D."/>
            <person name="Ngo D."/>
            <person name="Ongeri F."/>
            <person name="Arias F."/>
            <person name="Lara F."/>
            <person name="Weissenberger G."/>
            <person name="Kamau G."/>
            <person name="Han H."/>
            <person name="Shen H."/>
            <person name="Dinh H."/>
            <person name="Khalil I."/>
            <person name="Jones J."/>
            <person name="Shafer J."/>
            <person name="Jayaseelan J."/>
            <person name="Quiroz J."/>
            <person name="Blankenburg K."/>
            <person name="Nguyen L."/>
            <person name="Jackson L."/>
            <person name="Francisco L."/>
            <person name="Tang L.-Y."/>
            <person name="Pu L.-L."/>
            <person name="Perales L."/>
            <person name="Lorensuhewa L."/>
            <person name="Munidasa M."/>
            <person name="Coyle M."/>
            <person name="Taylor M."/>
            <person name="Puazo M."/>
            <person name="Firestine M."/>
            <person name="Scheel M."/>
            <person name="Javaid M."/>
            <person name="Wang M."/>
            <person name="Li M."/>
            <person name="Tabassum N."/>
            <person name="Saada N."/>
            <person name="Osuji N."/>
            <person name="Aqrawi P."/>
            <person name="Fu Q."/>
            <person name="Thornton R."/>
            <person name="Raj R."/>
            <person name="Goodspeed R."/>
            <person name="Mata R."/>
            <person name="Najjar R."/>
            <person name="Gubbala S."/>
            <person name="Lee S."/>
            <person name="Denson S."/>
            <person name="Patil S."/>
            <person name="Macmil S."/>
            <person name="Qi S."/>
            <person name="Matskevitch T."/>
            <person name="Palculict T."/>
            <person name="Mathew T."/>
            <person name="Vee V."/>
            <person name="Velamala V."/>
            <person name="Korchina V."/>
            <person name="Cai W."/>
            <person name="Liu W."/>
            <person name="Dai W."/>
            <person name="Zou X."/>
            <person name="Zhu Y."/>
            <person name="Zhang Y."/>
            <person name="Wu Y.-Q."/>
            <person name="Xin Y."/>
            <person name="Nazarath L."/>
            <person name="Kovar C."/>
            <person name="Han Y."/>
            <person name="Muzny D."/>
            <person name="Gibbs R."/>
        </authorList>
    </citation>
    <scope>NUCLEOTIDE SEQUENCE [LARGE SCALE GENOMIC DNA]</scope>
    <source>
        <strain evidence="22">Jacobina</strain>
    </source>
</reference>
<feature type="repeat" description="WD" evidence="15">
    <location>
        <begin position="413"/>
        <end position="445"/>
    </location>
</feature>
<dbReference type="FunFam" id="2.130.10.10:FF:000034">
    <property type="entry name" value="Pre-mRNA-processing factor 17, putative"/>
    <property type="match status" value="1"/>
</dbReference>
<dbReference type="EMBL" id="GITU01007093">
    <property type="protein sequence ID" value="MBC1175796.1"/>
    <property type="molecule type" value="Transcribed_RNA"/>
</dbReference>
<dbReference type="EMBL" id="AJWK01035621">
    <property type="status" value="NOT_ANNOTATED_CDS"/>
    <property type="molecule type" value="Genomic_DNA"/>
</dbReference>
<feature type="region of interest" description="Disordered" evidence="16">
    <location>
        <begin position="1096"/>
        <end position="1124"/>
    </location>
</feature>
<dbReference type="Gene3D" id="2.130.10.10">
    <property type="entry name" value="YVTN repeat-like/Quinoprotein amine dehydrogenase"/>
    <property type="match status" value="1"/>
</dbReference>
<keyword evidence="22" id="KW-1185">Reference proteome</keyword>
<keyword evidence="9 17" id="KW-0472">Membrane</keyword>
<dbReference type="InterPro" id="IPR015943">
    <property type="entry name" value="WD40/YVTN_repeat-like_dom_sf"/>
</dbReference>